<evidence type="ECO:0000313" key="7">
    <source>
        <dbReference type="EMBL" id="CAK0869829.1"/>
    </source>
</evidence>
<keyword evidence="2" id="KW-0808">Transferase</keyword>
<evidence type="ECO:0000256" key="6">
    <source>
        <dbReference type="SAM" id="MobiDB-lite"/>
    </source>
</evidence>
<keyword evidence="1" id="KW-0723">Serine/threonine-protein kinase</keyword>
<feature type="compositionally biased region" description="Polar residues" evidence="6">
    <location>
        <begin position="1"/>
        <end position="10"/>
    </location>
</feature>
<evidence type="ECO:0000256" key="1">
    <source>
        <dbReference type="ARBA" id="ARBA00022527"/>
    </source>
</evidence>
<evidence type="ECO:0000256" key="4">
    <source>
        <dbReference type="ARBA" id="ARBA00022777"/>
    </source>
</evidence>
<dbReference type="EMBL" id="CAUYUJ010016892">
    <property type="protein sequence ID" value="CAK0869829.1"/>
    <property type="molecule type" value="Genomic_DNA"/>
</dbReference>
<feature type="region of interest" description="Disordered" evidence="6">
    <location>
        <begin position="178"/>
        <end position="199"/>
    </location>
</feature>
<feature type="region of interest" description="Disordered" evidence="6">
    <location>
        <begin position="486"/>
        <end position="533"/>
    </location>
</feature>
<keyword evidence="3" id="KW-0547">Nucleotide-binding</keyword>
<sequence>EVSTPSTASHPRNPWLGFDNDRDSCDSSSKASRGSWSPGSCGYPTLPRQQWPGWPNSCVPQVPSLRDWEVPPSGRCGAPGAGHEKVDEWGRPGSPVHGPLGLEHFDLVQTVGTGFLGRVSVVKMRRPHGASPPLVLKVMEKSTVLAKKQVQHVLNERQILSSIRHPFCVSLVASFQASRPRKERTSTRRGRSGADADRRALAKQKELDLHAQLYGIHVQARMLEEASTGTGSAGSDTSDASSESDGWEAPEFGQAPPAGPAGRVAARFDDMDVDPFEDLAAEQFEDFESGPPEEPSEVAAAPPPRSRGGSGGQCPWLLEDAVWRDTAAGPREAAPAPQGQDETAALLVGGPHLVQLSSQCADWAAHVERAICRQHGQQYAGSVSRSKRAQLVEAAATQGTSAMTRKEPLRGAAARWWASVAALFGRIGKLRRRSKKAVEDRLLLRAAGRELSQHVPAQAKSLDLSPQWLARGLWPKVSELPPLAQEGEVRTGQEQPLTPAPTPPPSPPELNSGRPLPPQVQRGEIEPPTLGENWSSVGREVRRCPGSRRTPRFSALVASLEDAHAAFWLRGLLPASWTEVSAPPDGDSWIFLQGHRAGSVAPGEFGRGSELAPLILFGEASGGPEGQVPHLRRVGLAVARIQLLNGMLERAVWGSLSGPVQTVHRGELRALVLAAQGSLGPTVFVSDNLAVCVGWWSRRDQRPQGADSDLWALLGQLFLTRDRSEFATAPGAARAQHGGGLRLVARAGQPRQLLAMQVFSLPRRALAVDGVSLSRGLPHIGGGRPRASHILRLHERLGVWFCVCCGCFVAAAGRVVGLGLRARCLGRPSRAGRDCLQRLARGLWPKASGRRRFVRKEAELQLLHVPQAAEADGALDEVAHLALDDSIGDALGDSVLSSSPPRGLPVDATFPDKVAFLLSAVRGDAFSDVVVEGALDLKRRRLAAAASDDALSDVVVEDALRARASAAPRLPRASRAAEGGDR</sequence>
<evidence type="ECO:0000256" key="3">
    <source>
        <dbReference type="ARBA" id="ARBA00022741"/>
    </source>
</evidence>
<feature type="compositionally biased region" description="Pro residues" evidence="6">
    <location>
        <begin position="498"/>
        <end position="508"/>
    </location>
</feature>
<dbReference type="Proteomes" id="UP001189429">
    <property type="component" value="Unassembled WGS sequence"/>
</dbReference>
<keyword evidence="8" id="KW-1185">Reference proteome</keyword>
<protein>
    <recommendedName>
        <fullName evidence="9">Non-specific serine/threonine protein kinase</fullName>
    </recommendedName>
</protein>
<dbReference type="Gene3D" id="3.30.200.20">
    <property type="entry name" value="Phosphorylase Kinase, domain 1"/>
    <property type="match status" value="1"/>
</dbReference>
<evidence type="ECO:0000256" key="5">
    <source>
        <dbReference type="ARBA" id="ARBA00022840"/>
    </source>
</evidence>
<feature type="compositionally biased region" description="Polar residues" evidence="6">
    <location>
        <begin position="26"/>
        <end position="38"/>
    </location>
</feature>
<reference evidence="7" key="1">
    <citation type="submission" date="2023-10" db="EMBL/GenBank/DDBJ databases">
        <authorList>
            <person name="Chen Y."/>
            <person name="Shah S."/>
            <person name="Dougan E. K."/>
            <person name="Thang M."/>
            <person name="Chan C."/>
        </authorList>
    </citation>
    <scope>NUCLEOTIDE SEQUENCE [LARGE SCALE GENOMIC DNA]</scope>
</reference>
<dbReference type="PANTHER" id="PTHR24353:SF37">
    <property type="entry name" value="CAMP-DEPENDENT PROTEIN KINASE CATALYTIC SUBUNIT PRKX"/>
    <property type="match status" value="1"/>
</dbReference>
<comment type="caution">
    <text evidence="7">The sequence shown here is derived from an EMBL/GenBank/DDBJ whole genome shotgun (WGS) entry which is preliminary data.</text>
</comment>
<keyword evidence="4" id="KW-0418">Kinase</keyword>
<feature type="non-terminal residue" evidence="7">
    <location>
        <position position="1"/>
    </location>
</feature>
<proteinExistence type="predicted"/>
<accession>A0ABN9VA31</accession>
<feature type="region of interest" description="Disordered" evidence="6">
    <location>
        <begin position="287"/>
        <end position="315"/>
    </location>
</feature>
<name>A0ABN9VA31_9DINO</name>
<evidence type="ECO:0000256" key="2">
    <source>
        <dbReference type="ARBA" id="ARBA00022679"/>
    </source>
</evidence>
<dbReference type="InterPro" id="IPR011009">
    <property type="entry name" value="Kinase-like_dom_sf"/>
</dbReference>
<feature type="compositionally biased region" description="Basic residues" evidence="6">
    <location>
        <begin position="179"/>
        <end position="191"/>
    </location>
</feature>
<organism evidence="7 8">
    <name type="scientific">Prorocentrum cordatum</name>
    <dbReference type="NCBI Taxonomy" id="2364126"/>
    <lineage>
        <taxon>Eukaryota</taxon>
        <taxon>Sar</taxon>
        <taxon>Alveolata</taxon>
        <taxon>Dinophyceae</taxon>
        <taxon>Prorocentrales</taxon>
        <taxon>Prorocentraceae</taxon>
        <taxon>Prorocentrum</taxon>
    </lineage>
</organism>
<dbReference type="SUPFAM" id="SSF56112">
    <property type="entry name" value="Protein kinase-like (PK-like)"/>
    <property type="match status" value="1"/>
</dbReference>
<keyword evidence="5" id="KW-0067">ATP-binding</keyword>
<dbReference type="PANTHER" id="PTHR24353">
    <property type="entry name" value="CYCLIC NUCLEOTIDE-DEPENDENT PROTEIN KINASE"/>
    <property type="match status" value="1"/>
</dbReference>
<evidence type="ECO:0000313" key="8">
    <source>
        <dbReference type="Proteomes" id="UP001189429"/>
    </source>
</evidence>
<gene>
    <name evidence="7" type="ORF">PCOR1329_LOCUS56074</name>
</gene>
<feature type="region of interest" description="Disordered" evidence="6">
    <location>
        <begin position="1"/>
        <end position="42"/>
    </location>
</feature>
<feature type="region of interest" description="Disordered" evidence="6">
    <location>
        <begin position="225"/>
        <end position="263"/>
    </location>
</feature>
<evidence type="ECO:0008006" key="9">
    <source>
        <dbReference type="Google" id="ProtNLM"/>
    </source>
</evidence>